<gene>
    <name evidence="1" type="ORF">F444_22155</name>
</gene>
<comment type="caution">
    <text evidence="1">The sequence shown here is derived from an EMBL/GenBank/DDBJ whole genome shotgun (WGS) entry which is preliminary data.</text>
</comment>
<protein>
    <submittedName>
        <fullName evidence="1">Uncharacterized protein</fullName>
    </submittedName>
</protein>
<reference evidence="1 2" key="1">
    <citation type="submission" date="2013-11" db="EMBL/GenBank/DDBJ databases">
        <title>The Genome Sequence of Phytophthora parasitica P1976.</title>
        <authorList>
            <consortium name="The Broad Institute Genomics Platform"/>
            <person name="Russ C."/>
            <person name="Tyler B."/>
            <person name="Panabieres F."/>
            <person name="Shan W."/>
            <person name="Tripathy S."/>
            <person name="Grunwald N."/>
            <person name="Machado M."/>
            <person name="Johnson C.S."/>
            <person name="Walker B."/>
            <person name="Young S."/>
            <person name="Zeng Q."/>
            <person name="Gargeya S."/>
            <person name="Fitzgerald M."/>
            <person name="Haas B."/>
            <person name="Abouelleil A."/>
            <person name="Allen A.W."/>
            <person name="Alvarado L."/>
            <person name="Arachchi H.M."/>
            <person name="Berlin A.M."/>
            <person name="Chapman S.B."/>
            <person name="Gainer-Dewar J."/>
            <person name="Goldberg J."/>
            <person name="Griggs A."/>
            <person name="Gujja S."/>
            <person name="Hansen M."/>
            <person name="Howarth C."/>
            <person name="Imamovic A."/>
            <person name="Ireland A."/>
            <person name="Larimer J."/>
            <person name="McCowan C."/>
            <person name="Murphy C."/>
            <person name="Pearson M."/>
            <person name="Poon T.W."/>
            <person name="Priest M."/>
            <person name="Roberts A."/>
            <person name="Saif S."/>
            <person name="Shea T."/>
            <person name="Sisk P."/>
            <person name="Sykes S."/>
            <person name="Wortman J."/>
            <person name="Nusbaum C."/>
            <person name="Birren B."/>
        </authorList>
    </citation>
    <scope>NUCLEOTIDE SEQUENCE [LARGE SCALE GENOMIC DNA]</scope>
    <source>
        <strain evidence="1 2">P1976</strain>
    </source>
</reference>
<organism evidence="1 2">
    <name type="scientific">Phytophthora nicotianae P1976</name>
    <dbReference type="NCBI Taxonomy" id="1317066"/>
    <lineage>
        <taxon>Eukaryota</taxon>
        <taxon>Sar</taxon>
        <taxon>Stramenopiles</taxon>
        <taxon>Oomycota</taxon>
        <taxon>Peronosporomycetes</taxon>
        <taxon>Peronosporales</taxon>
        <taxon>Peronosporaceae</taxon>
        <taxon>Phytophthora</taxon>
    </lineage>
</organism>
<accession>A0A080YYM1</accession>
<dbReference type="Proteomes" id="UP000028582">
    <property type="component" value="Unassembled WGS sequence"/>
</dbReference>
<evidence type="ECO:0000313" key="2">
    <source>
        <dbReference type="Proteomes" id="UP000028582"/>
    </source>
</evidence>
<dbReference type="EMBL" id="ANJA01004090">
    <property type="protein sequence ID" value="ETO59482.1"/>
    <property type="molecule type" value="Genomic_DNA"/>
</dbReference>
<name>A0A080YYM1_PHYNI</name>
<dbReference type="AlphaFoldDB" id="A0A080YYM1"/>
<sequence length="100" mass="11001">MKVFGLFSPMHPYGATSSLLCYWWTLILLAKVKPGGIKTTNIQIIYLLNLGVDMLALSNVCTASQLVDVRVHDEGSLELPRLRLGCVTVGSAQSTPKPRW</sequence>
<proteinExistence type="predicted"/>
<evidence type="ECO:0000313" key="1">
    <source>
        <dbReference type="EMBL" id="ETO59482.1"/>
    </source>
</evidence>